<proteinExistence type="predicted"/>
<evidence type="ECO:0000256" key="1">
    <source>
        <dbReference type="SAM" id="Phobius"/>
    </source>
</evidence>
<keyword evidence="1" id="KW-1133">Transmembrane helix</keyword>
<sequence length="87" mass="8597">MSGTDNIKDRHAAVFFYRTQKEKPAEAGGFLYATVVAVAGAAGVAAGASAAGVAGASGVGVAGVVVSSVMVGLFVLIEQRPFLAAQL</sequence>
<evidence type="ECO:0000313" key="2">
    <source>
        <dbReference type="EMBL" id="OGG60775.1"/>
    </source>
</evidence>
<evidence type="ECO:0000313" key="3">
    <source>
        <dbReference type="Proteomes" id="UP000176377"/>
    </source>
</evidence>
<keyword evidence="1" id="KW-0472">Membrane</keyword>
<name>A0A1F6DH84_9BACT</name>
<dbReference type="Proteomes" id="UP000176377">
    <property type="component" value="Unassembled WGS sequence"/>
</dbReference>
<feature type="transmembrane region" description="Helical" evidence="1">
    <location>
        <begin position="59"/>
        <end position="77"/>
    </location>
</feature>
<keyword evidence="1" id="KW-0812">Transmembrane</keyword>
<comment type="caution">
    <text evidence="2">The sequence shown here is derived from an EMBL/GenBank/DDBJ whole genome shotgun (WGS) entry which is preliminary data.</text>
</comment>
<feature type="transmembrane region" description="Helical" evidence="1">
    <location>
        <begin position="30"/>
        <end position="53"/>
    </location>
</feature>
<gene>
    <name evidence="2" type="ORF">A2765_01525</name>
</gene>
<accession>A0A1F6DH84</accession>
<dbReference type="EMBL" id="MFLA01000001">
    <property type="protein sequence ID" value="OGG60775.1"/>
    <property type="molecule type" value="Genomic_DNA"/>
</dbReference>
<protein>
    <submittedName>
        <fullName evidence="2">Uncharacterized protein</fullName>
    </submittedName>
</protein>
<organism evidence="2 3">
    <name type="scientific">Candidatus Kaiserbacteria bacterium RIFCSPHIGHO2_01_FULL_56_24</name>
    <dbReference type="NCBI Taxonomy" id="1798487"/>
    <lineage>
        <taxon>Bacteria</taxon>
        <taxon>Candidatus Kaiseribacteriota</taxon>
    </lineage>
</organism>
<reference evidence="2 3" key="1">
    <citation type="journal article" date="2016" name="Nat. Commun.">
        <title>Thousands of microbial genomes shed light on interconnected biogeochemical processes in an aquifer system.</title>
        <authorList>
            <person name="Anantharaman K."/>
            <person name="Brown C.T."/>
            <person name="Hug L.A."/>
            <person name="Sharon I."/>
            <person name="Castelle C.J."/>
            <person name="Probst A.J."/>
            <person name="Thomas B.C."/>
            <person name="Singh A."/>
            <person name="Wilkins M.J."/>
            <person name="Karaoz U."/>
            <person name="Brodie E.L."/>
            <person name="Williams K.H."/>
            <person name="Hubbard S.S."/>
            <person name="Banfield J.F."/>
        </authorList>
    </citation>
    <scope>NUCLEOTIDE SEQUENCE [LARGE SCALE GENOMIC DNA]</scope>
</reference>
<dbReference type="AlphaFoldDB" id="A0A1F6DH84"/>